<dbReference type="InterPro" id="IPR039139">
    <property type="entry name" value="CCDC170-like"/>
</dbReference>
<organism evidence="1 2">
    <name type="scientific">Timema podura</name>
    <name type="common">Walking stick</name>
    <dbReference type="NCBI Taxonomy" id="61482"/>
    <lineage>
        <taxon>Eukaryota</taxon>
        <taxon>Metazoa</taxon>
        <taxon>Ecdysozoa</taxon>
        <taxon>Arthropoda</taxon>
        <taxon>Hexapoda</taxon>
        <taxon>Insecta</taxon>
        <taxon>Pterygota</taxon>
        <taxon>Neoptera</taxon>
        <taxon>Polyneoptera</taxon>
        <taxon>Phasmatodea</taxon>
        <taxon>Timematodea</taxon>
        <taxon>Timematoidea</taxon>
        <taxon>Timematidae</taxon>
        <taxon>Timema</taxon>
    </lineage>
</organism>
<proteinExistence type="predicted"/>
<reference evidence="1" key="1">
    <citation type="submission" date="2021-03" db="EMBL/GenBank/DDBJ databases">
        <authorList>
            <person name="Tran Van P."/>
        </authorList>
    </citation>
    <scope>NUCLEOTIDE SEQUENCE</scope>
</reference>
<name>A0ABN7P7U6_TIMPD</name>
<dbReference type="PANTHER" id="PTHR18863">
    <property type="entry name" value="TSEC-2-RELATED"/>
    <property type="match status" value="1"/>
</dbReference>
<comment type="caution">
    <text evidence="1">The sequence shown here is derived from an EMBL/GenBank/DDBJ whole genome shotgun (WGS) entry which is preliminary data.</text>
</comment>
<gene>
    <name evidence="1" type="ORF">TPAB3V08_LOCUS9719</name>
</gene>
<evidence type="ECO:0000313" key="2">
    <source>
        <dbReference type="Proteomes" id="UP001153148"/>
    </source>
</evidence>
<protein>
    <submittedName>
        <fullName evidence="1">Uncharacterized protein</fullName>
    </submittedName>
</protein>
<dbReference type="EMBL" id="CAJPIN010022155">
    <property type="protein sequence ID" value="CAG2062770.1"/>
    <property type="molecule type" value="Genomic_DNA"/>
</dbReference>
<dbReference type="PANTHER" id="PTHR18863:SF6">
    <property type="entry name" value="COILED-COIL DOMAIN-CONTAINING PROTEIN 170"/>
    <property type="match status" value="1"/>
</dbReference>
<dbReference type="Proteomes" id="UP001153148">
    <property type="component" value="Unassembled WGS sequence"/>
</dbReference>
<accession>A0ABN7P7U6</accession>
<sequence>MLAPSCVRGGSGGGVCDGLRGVMHVLPTPQITALERGRKVEELQKRLVESEMLRTRYNRKVTLLKDQLRTISQSADQERTLNEHNHQILREELTTVKQSFMDCQRRENAVSWDSIWLPSLTME</sequence>
<evidence type="ECO:0000313" key="1">
    <source>
        <dbReference type="EMBL" id="CAG2062770.1"/>
    </source>
</evidence>
<keyword evidence="2" id="KW-1185">Reference proteome</keyword>